<dbReference type="Gene3D" id="3.30.110.40">
    <property type="entry name" value="TusA-like domain"/>
    <property type="match status" value="1"/>
</dbReference>
<gene>
    <name evidence="3" type="ORF">AMJ83_01085</name>
</gene>
<evidence type="ECO:0000259" key="2">
    <source>
        <dbReference type="PROSITE" id="PS01148"/>
    </source>
</evidence>
<dbReference type="PANTHER" id="PTHR33279">
    <property type="entry name" value="SULFUR CARRIER PROTEIN YEDF-RELATED"/>
    <property type="match status" value="1"/>
</dbReference>
<evidence type="ECO:0000256" key="1">
    <source>
        <dbReference type="ARBA" id="ARBA00008984"/>
    </source>
</evidence>
<dbReference type="Pfam" id="PF01206">
    <property type="entry name" value="TusA"/>
    <property type="match status" value="1"/>
</dbReference>
<dbReference type="EMBL" id="LJUJ01000001">
    <property type="protein sequence ID" value="KPK64807.1"/>
    <property type="molecule type" value="Genomic_DNA"/>
</dbReference>
<dbReference type="PROSITE" id="PS01148">
    <property type="entry name" value="UPF0033"/>
    <property type="match status" value="1"/>
</dbReference>
<dbReference type="SUPFAM" id="SSF64307">
    <property type="entry name" value="SirA-like"/>
    <property type="match status" value="1"/>
</dbReference>
<dbReference type="InterPro" id="IPR001455">
    <property type="entry name" value="TusA-like"/>
</dbReference>
<dbReference type="InterPro" id="IPR036868">
    <property type="entry name" value="TusA-like_sf"/>
</dbReference>
<sequence>MENDVRPKKTLDCIGLYCPQPLFQTRENIDSLQVGEILEVLADDPAAEEDLKRFAKRTGHEIVCIEKEGDTLRFLIRKTK</sequence>
<dbReference type="Proteomes" id="UP000051373">
    <property type="component" value="Unassembled WGS sequence"/>
</dbReference>
<dbReference type="CDD" id="cd00291">
    <property type="entry name" value="SirA_YedF_YeeD"/>
    <property type="match status" value="1"/>
</dbReference>
<dbReference type="AlphaFoldDB" id="A0A0S8FVW3"/>
<comment type="similarity">
    <text evidence="1">Belongs to the sulfur carrier protein TusA family.</text>
</comment>
<dbReference type="PANTHER" id="PTHR33279:SF6">
    <property type="entry name" value="SULFUR CARRIER PROTEIN YEDF-RELATED"/>
    <property type="match status" value="1"/>
</dbReference>
<evidence type="ECO:0000313" key="4">
    <source>
        <dbReference type="Proteomes" id="UP000051373"/>
    </source>
</evidence>
<reference evidence="3 4" key="1">
    <citation type="journal article" date="2015" name="Microbiome">
        <title>Genomic resolution of linkages in carbon, nitrogen, and sulfur cycling among widespread estuary sediment bacteria.</title>
        <authorList>
            <person name="Baker B.J."/>
            <person name="Lazar C.S."/>
            <person name="Teske A.P."/>
            <person name="Dick G.J."/>
        </authorList>
    </citation>
    <scope>NUCLEOTIDE SEQUENCE [LARGE SCALE GENOMIC DNA]</scope>
    <source>
        <strain evidence="3">SM23_42</strain>
    </source>
</reference>
<feature type="domain" description="UPF0033" evidence="2">
    <location>
        <begin position="11"/>
        <end position="35"/>
    </location>
</feature>
<comment type="caution">
    <text evidence="3">The sequence shown here is derived from an EMBL/GenBank/DDBJ whole genome shotgun (WGS) entry which is preliminary data.</text>
</comment>
<accession>A0A0S8FVW3</accession>
<proteinExistence type="inferred from homology"/>
<name>A0A0S8FVW3_UNCW3</name>
<protein>
    <recommendedName>
        <fullName evidence="2">UPF0033 domain-containing protein</fullName>
    </recommendedName>
</protein>
<dbReference type="STRING" id="1703779.AMJ83_01085"/>
<organism evidence="3 4">
    <name type="scientific">candidate division WOR_3 bacterium SM23_42</name>
    <dbReference type="NCBI Taxonomy" id="1703779"/>
    <lineage>
        <taxon>Bacteria</taxon>
        <taxon>Bacteria division WOR-3</taxon>
    </lineage>
</organism>
<evidence type="ECO:0000313" key="3">
    <source>
        <dbReference type="EMBL" id="KPK64807.1"/>
    </source>
</evidence>